<keyword evidence="2" id="KW-0663">Pyridoxal phosphate</keyword>
<dbReference type="PANTHER" id="PTHR32328">
    <property type="entry name" value="L-SERYL-TRNA(SEC) SELENIUM TRANSFERASE"/>
    <property type="match status" value="1"/>
</dbReference>
<dbReference type="Gene3D" id="3.40.640.10">
    <property type="entry name" value="Type I PLP-dependent aspartate aminotransferase-like (Major domain)"/>
    <property type="match status" value="1"/>
</dbReference>
<sequence>MTSDRQFSSLCEQLKSRESARRGWIYEALGVRPIINCAGTRSSFGGSNPTALVMNAMKAAGEGFVDMDELAEGVGRYIARLIGAEWGIVTAGSVAALALSTAACIAGNEPVAMTRLPKTGALKNRVLIPQTHRFPYDSVMTTVGAELVPFESLDALEKAAETACMVCFLGRAEATDRKMSLEEIRRRVGHLPIVVDAAGLSPGTPDPWLSRGATLAIYSGGKYLRGPQSSGLLVGSERLARAAWANGPPHLSFGRSMKVGKEEIIGAVVALEAWLTPSLRATDERRWYRLLKTIVSDLPADLFRASIQPSTWWALTPRLQIGWDDSRVKADQVVARMLRDFQIQLPDFHTNKNVVVIDPFNIVDHEQARLVSGSLTSVFRDLQSEIGNKRRAAGREPDRIFSGSWNSVVTFAGRIEEHAIELMQKREEISGVYRSTTFETPVKGYTRGDDIYLLVKYQVDQMELHYHFEGRRCEDRIKGVVHLGGSPRELRSPSLFRQFGDAEWNARLVAQHGT</sequence>
<dbReference type="AlphaFoldDB" id="A0A2V3U873"/>
<dbReference type="SUPFAM" id="SSF53383">
    <property type="entry name" value="PLP-dependent transferases"/>
    <property type="match status" value="1"/>
</dbReference>
<dbReference type="GO" id="GO:0004125">
    <property type="term" value="F:L-seryl-tRNA(Sec) selenium transferase activity"/>
    <property type="evidence" value="ECO:0007669"/>
    <property type="project" value="TreeGrafter"/>
</dbReference>
<dbReference type="InterPro" id="IPR015421">
    <property type="entry name" value="PyrdxlP-dep_Trfase_major"/>
</dbReference>
<gene>
    <name evidence="3" type="ORF">C7450_10455</name>
</gene>
<organism evidence="3 4">
    <name type="scientific">Chelatococcus asaccharovorans</name>
    <dbReference type="NCBI Taxonomy" id="28210"/>
    <lineage>
        <taxon>Bacteria</taxon>
        <taxon>Pseudomonadati</taxon>
        <taxon>Pseudomonadota</taxon>
        <taxon>Alphaproteobacteria</taxon>
        <taxon>Hyphomicrobiales</taxon>
        <taxon>Chelatococcaceae</taxon>
        <taxon>Chelatococcus</taxon>
    </lineage>
</organism>
<dbReference type="RefSeq" id="WP_146227316.1">
    <property type="nucleotide sequence ID" value="NZ_JAHBRY010000001.1"/>
</dbReference>
<protein>
    <recommendedName>
        <fullName evidence="5">L-seryl-tRNA(Ser) seleniumtransferase</fullName>
    </recommendedName>
</protein>
<dbReference type="EMBL" id="QJJK01000004">
    <property type="protein sequence ID" value="PXW60005.1"/>
    <property type="molecule type" value="Genomic_DNA"/>
</dbReference>
<evidence type="ECO:0000256" key="1">
    <source>
        <dbReference type="ARBA" id="ARBA00001933"/>
    </source>
</evidence>
<dbReference type="OrthoDB" id="7809559at2"/>
<proteinExistence type="predicted"/>
<keyword evidence="4" id="KW-1185">Reference proteome</keyword>
<evidence type="ECO:0000313" key="4">
    <source>
        <dbReference type="Proteomes" id="UP000248021"/>
    </source>
</evidence>
<comment type="cofactor">
    <cofactor evidence="1">
        <name>pyridoxal 5'-phosphate</name>
        <dbReference type="ChEBI" id="CHEBI:597326"/>
    </cofactor>
</comment>
<name>A0A2V3U873_9HYPH</name>
<evidence type="ECO:0008006" key="5">
    <source>
        <dbReference type="Google" id="ProtNLM"/>
    </source>
</evidence>
<evidence type="ECO:0000313" key="3">
    <source>
        <dbReference type="EMBL" id="PXW60005.1"/>
    </source>
</evidence>
<dbReference type="InterPro" id="IPR015424">
    <property type="entry name" value="PyrdxlP-dep_Trfase"/>
</dbReference>
<reference evidence="3 4" key="1">
    <citation type="submission" date="2018-05" db="EMBL/GenBank/DDBJ databases">
        <title>Genomic Encyclopedia of Type Strains, Phase IV (KMG-IV): sequencing the most valuable type-strain genomes for metagenomic binning, comparative biology and taxonomic classification.</title>
        <authorList>
            <person name="Goeker M."/>
        </authorList>
    </citation>
    <scope>NUCLEOTIDE SEQUENCE [LARGE SCALE GENOMIC DNA]</scope>
    <source>
        <strain evidence="3 4">DSM 6462</strain>
    </source>
</reference>
<accession>A0A2V3U873</accession>
<comment type="caution">
    <text evidence="3">The sequence shown here is derived from an EMBL/GenBank/DDBJ whole genome shotgun (WGS) entry which is preliminary data.</text>
</comment>
<evidence type="ECO:0000256" key="2">
    <source>
        <dbReference type="ARBA" id="ARBA00022898"/>
    </source>
</evidence>
<dbReference type="Proteomes" id="UP000248021">
    <property type="component" value="Unassembled WGS sequence"/>
</dbReference>
<dbReference type="PANTHER" id="PTHR32328:SF0">
    <property type="entry name" value="L-SERYL-TRNA(SEC) SELENIUM TRANSFERASE"/>
    <property type="match status" value="1"/>
</dbReference>